<comment type="similarity">
    <text evidence="1">Belongs to the V-ATPase V0D/AC39 subunit family.</text>
</comment>
<gene>
    <name evidence="4" type="ORF">OXIME_001575</name>
</gene>
<dbReference type="InterPro" id="IPR035067">
    <property type="entry name" value="V-type_ATPase_csu/dsu"/>
</dbReference>
<evidence type="ECO:0000313" key="5">
    <source>
        <dbReference type="Proteomes" id="UP001451606"/>
    </source>
</evidence>
<dbReference type="GeneID" id="95968313"/>
<protein>
    <submittedName>
        <fullName evidence="4">V-type ATPase subunit</fullName>
    </submittedName>
</protein>
<accession>A0AAX4NJA8</accession>
<evidence type="ECO:0000256" key="1">
    <source>
        <dbReference type="ARBA" id="ARBA00006709"/>
    </source>
</evidence>
<dbReference type="InterPro" id="IPR050873">
    <property type="entry name" value="V-ATPase_V0D/AC39_subunit"/>
</dbReference>
<reference evidence="4 5" key="1">
    <citation type="submission" date="2023-09" db="EMBL/GenBank/DDBJ databases">
        <authorList>
            <person name="Golyshina O.V."/>
            <person name="Lunev E.A."/>
            <person name="Bargiela R."/>
            <person name="Gaines M.C."/>
            <person name="Daum B."/>
            <person name="Bale N.J."/>
            <person name="Koenen M."/>
            <person name="Sinninghe Damst J.S."/>
            <person name="Yakimov M."/>
            <person name="Golyshin P.N."/>
        </authorList>
    </citation>
    <scope>NUCLEOTIDE SEQUENCE [LARGE SCALE GENOMIC DNA]</scope>
    <source>
        <strain evidence="4 5">M1</strain>
    </source>
</reference>
<dbReference type="InterPro" id="IPR044911">
    <property type="entry name" value="V-type_ATPase_csu/dsu_dom_3"/>
</dbReference>
<dbReference type="GO" id="GO:0046961">
    <property type="term" value="F:proton-transporting ATPase activity, rotational mechanism"/>
    <property type="evidence" value="ECO:0007669"/>
    <property type="project" value="InterPro"/>
</dbReference>
<evidence type="ECO:0000313" key="4">
    <source>
        <dbReference type="EMBL" id="WYY00982.1"/>
    </source>
</evidence>
<keyword evidence="5" id="KW-1185">Reference proteome</keyword>
<dbReference type="AlphaFoldDB" id="A0AAX4NJA8"/>
<name>A0AAX4NJA8_9ARCH</name>
<keyword evidence="3" id="KW-0406">Ion transport</keyword>
<dbReference type="EMBL" id="CP133772">
    <property type="protein sequence ID" value="WYY00982.1"/>
    <property type="molecule type" value="Genomic_DNA"/>
</dbReference>
<dbReference type="InterPro" id="IPR002843">
    <property type="entry name" value="ATPase_V0-cplx_csu/dsu"/>
</dbReference>
<dbReference type="RefSeq" id="WP_393971305.1">
    <property type="nucleotide sequence ID" value="NZ_CP133772.1"/>
</dbReference>
<keyword evidence="2" id="KW-0813">Transport</keyword>
<dbReference type="Gene3D" id="1.10.132.50">
    <property type="entry name" value="ATP synthase (C/AC39) subunit, domain 3"/>
    <property type="match status" value="1"/>
</dbReference>
<dbReference type="InterPro" id="IPR036079">
    <property type="entry name" value="ATPase_csu/dsu_sf"/>
</dbReference>
<proteinExistence type="inferred from homology"/>
<dbReference type="Proteomes" id="UP001451606">
    <property type="component" value="Chromosome"/>
</dbReference>
<dbReference type="KEGG" id="omr:OXIME_001575"/>
<evidence type="ECO:0000256" key="3">
    <source>
        <dbReference type="ARBA" id="ARBA00023065"/>
    </source>
</evidence>
<dbReference type="SUPFAM" id="SSF103486">
    <property type="entry name" value="V-type ATP synthase subunit C"/>
    <property type="match status" value="1"/>
</dbReference>
<evidence type="ECO:0000256" key="2">
    <source>
        <dbReference type="ARBA" id="ARBA00022448"/>
    </source>
</evidence>
<organism evidence="4 5">
    <name type="scientific">Oxyplasma meridianum</name>
    <dbReference type="NCBI Taxonomy" id="3073602"/>
    <lineage>
        <taxon>Archaea</taxon>
        <taxon>Methanobacteriati</taxon>
        <taxon>Thermoplasmatota</taxon>
        <taxon>Thermoplasmata</taxon>
        <taxon>Thermoplasmatales</taxon>
        <taxon>Thermoplasmataceae</taxon>
        <taxon>Oxyplasma</taxon>
    </lineage>
</organism>
<dbReference type="Gene3D" id="1.20.1690.10">
    <property type="entry name" value="V-type ATP synthase subunit C domain"/>
    <property type="match status" value="2"/>
</dbReference>
<dbReference type="PANTHER" id="PTHR38682">
    <property type="entry name" value="V-TYPE ATP SYNTHASE SUBUNIT C"/>
    <property type="match status" value="1"/>
</dbReference>
<dbReference type="Pfam" id="PF01992">
    <property type="entry name" value="vATP-synt_AC39"/>
    <property type="match status" value="1"/>
</dbReference>
<sequence length="354" mass="40555">MDSTYSGNYGRIKSHETEFLKFDFITSLLDLKSMDDITNELTKTGYSEDISALSSSYKNPELLQMSLNRNFIRKNRVALFSVPPLAKNTVRAYLSKWDIENIKSILASKFMGYDLKQNEMFILSFRDLPMGLFAGNLSNEDFRNLMSKGTVEEVVSYLTYFGFGPSILQHMDRYHKSGDISILLSAFDTYYYDTLMGTVRFYNGDEASVISLIKNQIDVRNIMTVIKGKDMGIEFERFSESFRVIGSLSISDLQSLYDKRDVGEILSGISGYGNLEDAMDIYRRTGDLYYVNVTLQKFLFTRYMEIFRSQALSIGSTFSFILRAEAERENLRIVLNGILNNVEKDTLSRILIPS</sequence>
<dbReference type="PANTHER" id="PTHR38682:SF1">
    <property type="entry name" value="V-TYPE ATP SYNTHASE SUBUNIT C"/>
    <property type="match status" value="1"/>
</dbReference>